<keyword evidence="2" id="KW-1185">Reference proteome</keyword>
<protein>
    <submittedName>
        <fullName evidence="1">Uncharacterized protein</fullName>
    </submittedName>
</protein>
<evidence type="ECO:0000313" key="2">
    <source>
        <dbReference type="Proteomes" id="UP000029093"/>
    </source>
</evidence>
<dbReference type="Proteomes" id="UP000029093">
    <property type="component" value="Unassembled WGS sequence"/>
</dbReference>
<gene>
    <name evidence="1" type="ORF">BBOU_1079</name>
</gene>
<dbReference type="AlphaFoldDB" id="A0A086ZKQ7"/>
<sequence length="83" mass="9036">MILSGPAFVSGAQHVPNQSANEDGLIIRAETRSVPFIVASSFRFSLGCVPNWVVTIGGFARHKEAMSTMWTYREVCNFNGSSV</sequence>
<dbReference type="EMBL" id="JGYQ01000015">
    <property type="protein sequence ID" value="KFI47107.1"/>
    <property type="molecule type" value="Genomic_DNA"/>
</dbReference>
<evidence type="ECO:0000313" key="1">
    <source>
        <dbReference type="EMBL" id="KFI47107.1"/>
    </source>
</evidence>
<accession>A0A086ZKQ7</accession>
<comment type="caution">
    <text evidence="1">The sequence shown here is derived from an EMBL/GenBank/DDBJ whole genome shotgun (WGS) entry which is preliminary data.</text>
</comment>
<name>A0A086ZKQ7_9BIFI</name>
<proteinExistence type="predicted"/>
<organism evidence="1 2">
    <name type="scientific">Bifidobacterium boum</name>
    <dbReference type="NCBI Taxonomy" id="78343"/>
    <lineage>
        <taxon>Bacteria</taxon>
        <taxon>Bacillati</taxon>
        <taxon>Actinomycetota</taxon>
        <taxon>Actinomycetes</taxon>
        <taxon>Bifidobacteriales</taxon>
        <taxon>Bifidobacteriaceae</taxon>
        <taxon>Bifidobacterium</taxon>
    </lineage>
</organism>
<reference evidence="1 2" key="1">
    <citation type="submission" date="2014-03" db="EMBL/GenBank/DDBJ databases">
        <title>Genomics of Bifidobacteria.</title>
        <authorList>
            <person name="Ventura M."/>
            <person name="Milani C."/>
            <person name="Lugli G.A."/>
        </authorList>
    </citation>
    <scope>NUCLEOTIDE SEQUENCE [LARGE SCALE GENOMIC DNA]</scope>
    <source>
        <strain evidence="1 2">LMG 10736</strain>
    </source>
</reference>